<evidence type="ECO:0000313" key="2">
    <source>
        <dbReference type="Proteomes" id="UP000321617"/>
    </source>
</evidence>
<accession>A0A562UXS7</accession>
<dbReference type="RefSeq" id="WP_147140954.1">
    <property type="nucleotide sequence ID" value="NZ_BAABIJ010000003.1"/>
</dbReference>
<evidence type="ECO:0000313" key="1">
    <source>
        <dbReference type="EMBL" id="TWJ10429.1"/>
    </source>
</evidence>
<name>A0A562UXS7_9ACTN</name>
<dbReference type="OrthoDB" id="3404009at2"/>
<reference evidence="1 2" key="1">
    <citation type="journal article" date="2013" name="Stand. Genomic Sci.">
        <title>Genomic Encyclopedia of Type Strains, Phase I: The one thousand microbial genomes (KMG-I) project.</title>
        <authorList>
            <person name="Kyrpides N.C."/>
            <person name="Woyke T."/>
            <person name="Eisen J.A."/>
            <person name="Garrity G."/>
            <person name="Lilburn T.G."/>
            <person name="Beck B.J."/>
            <person name="Whitman W.B."/>
            <person name="Hugenholtz P."/>
            <person name="Klenk H.P."/>
        </authorList>
    </citation>
    <scope>NUCLEOTIDE SEQUENCE [LARGE SCALE GENOMIC DNA]</scope>
    <source>
        <strain evidence="1 2">DSM 45044</strain>
    </source>
</reference>
<gene>
    <name evidence="1" type="ORF">LX16_3845</name>
</gene>
<comment type="caution">
    <text evidence="1">The sequence shown here is derived from an EMBL/GenBank/DDBJ whole genome shotgun (WGS) entry which is preliminary data.</text>
</comment>
<keyword evidence="2" id="KW-1185">Reference proteome</keyword>
<sequence>MTTAVDRGELAGALRDAVRTVPGVSRLVTTGIVEVATQVPGGTIPGVKVAGDRPEVHVAVSRLPVEPVAQAVLRACDEVMTRYGDDRPVRVVVADVDVSSLPPRRG</sequence>
<protein>
    <submittedName>
        <fullName evidence="1">Uncharacterized protein</fullName>
    </submittedName>
</protein>
<dbReference type="Proteomes" id="UP000321617">
    <property type="component" value="Unassembled WGS sequence"/>
</dbReference>
<dbReference type="EMBL" id="VLLL01000007">
    <property type="protein sequence ID" value="TWJ10429.1"/>
    <property type="molecule type" value="Genomic_DNA"/>
</dbReference>
<organism evidence="1 2">
    <name type="scientific">Stackebrandtia albiflava</name>
    <dbReference type="NCBI Taxonomy" id="406432"/>
    <lineage>
        <taxon>Bacteria</taxon>
        <taxon>Bacillati</taxon>
        <taxon>Actinomycetota</taxon>
        <taxon>Actinomycetes</taxon>
        <taxon>Glycomycetales</taxon>
        <taxon>Glycomycetaceae</taxon>
        <taxon>Stackebrandtia</taxon>
    </lineage>
</organism>
<proteinExistence type="predicted"/>
<dbReference type="AlphaFoldDB" id="A0A562UXS7"/>